<dbReference type="InterPro" id="IPR032466">
    <property type="entry name" value="Metal_Hydrolase"/>
</dbReference>
<keyword evidence="1" id="KW-0732">Signal</keyword>
<proteinExistence type="predicted"/>
<dbReference type="SUPFAM" id="SSF51556">
    <property type="entry name" value="Metallo-dependent hydrolases"/>
    <property type="match status" value="1"/>
</dbReference>
<organism evidence="3 4">
    <name type="scientific">Sulfidibacter corallicola</name>
    <dbReference type="NCBI Taxonomy" id="2818388"/>
    <lineage>
        <taxon>Bacteria</taxon>
        <taxon>Pseudomonadati</taxon>
        <taxon>Acidobacteriota</taxon>
        <taxon>Holophagae</taxon>
        <taxon>Acanthopleuribacterales</taxon>
        <taxon>Acanthopleuribacteraceae</taxon>
        <taxon>Sulfidibacter</taxon>
    </lineage>
</organism>
<dbReference type="Gene3D" id="3.20.20.140">
    <property type="entry name" value="Metal-dependent hydrolases"/>
    <property type="match status" value="1"/>
</dbReference>
<dbReference type="InterPro" id="IPR033932">
    <property type="entry name" value="YtcJ-like"/>
</dbReference>
<dbReference type="Pfam" id="PF07969">
    <property type="entry name" value="Amidohydro_3"/>
    <property type="match status" value="1"/>
</dbReference>
<dbReference type="KEGG" id="scor:J3U87_27620"/>
<sequence>MRQAIFFTAILALAIGALATADCGQNACRDIPASQMDEQFAGWRTDTADCNQDGEGDVRDFVCMVNGLEDVEEILLVNGEVYTVDSQNPWVQALLIRDGVIVHVGTNESARAQAGPGATEIDLEGRMAMPGIHDVHMHPLEARSPFSGTCILDTAVTDPEQYIPVLRQCAPDQQATDWVLGWGHSVFTLLEAQRRPVDILDEAIPDRPAAIMEETSHSFWVNSLALERAGIDADTPNPPGGVIVKDPATGEPTGILFDSAGDLVMDLAWQPTEEIKELNYEGLLEALGELNRHGITSVCEGRTYWKRDFQDAWQRAERESRLTVRAILGLWAYPSMNDEAQLAELRGLYRNDPDALLRQNQVKVYADGILINSTAAMLEPYKETLGDIPSQTGLNYFTEARLARYIEELDPLGFDFHIHAIGDRGVREALNAIEAGQDAGRHRLTHLEVVNPEDYDRFRTLNVIADMQVSGDFAQPQNWIEVAFLIGNRSQNLIPLKDLHEAGARISLSSDWDVSSLNPFVGMQRALTRAPQNLPDLATAVRAYTLDAAYVMRQEDRVGSLEVGKRADLIVLDRNIFQVGTTAIGSTSVLLTMLDGRIVYDGRPKR</sequence>
<dbReference type="EMBL" id="CP071793">
    <property type="protein sequence ID" value="QTD49371.1"/>
    <property type="molecule type" value="Genomic_DNA"/>
</dbReference>
<protein>
    <submittedName>
        <fullName evidence="3">Amidohydrolase</fullName>
    </submittedName>
</protein>
<feature type="signal peptide" evidence="1">
    <location>
        <begin position="1"/>
        <end position="19"/>
    </location>
</feature>
<dbReference type="GO" id="GO:0016810">
    <property type="term" value="F:hydrolase activity, acting on carbon-nitrogen (but not peptide) bonds"/>
    <property type="evidence" value="ECO:0007669"/>
    <property type="project" value="InterPro"/>
</dbReference>
<keyword evidence="4" id="KW-1185">Reference proteome</keyword>
<gene>
    <name evidence="3" type="ORF">J3U87_27620</name>
</gene>
<dbReference type="InterPro" id="IPR011059">
    <property type="entry name" value="Metal-dep_hydrolase_composite"/>
</dbReference>
<dbReference type="Proteomes" id="UP000663929">
    <property type="component" value="Chromosome"/>
</dbReference>
<name>A0A8A4TKG6_SULCO</name>
<dbReference type="AlphaFoldDB" id="A0A8A4TKG6"/>
<dbReference type="PANTHER" id="PTHR22642">
    <property type="entry name" value="IMIDAZOLONEPROPIONASE"/>
    <property type="match status" value="1"/>
</dbReference>
<reference evidence="3" key="1">
    <citation type="submission" date="2021-03" db="EMBL/GenBank/DDBJ databases">
        <title>Acanthopleuribacteraceae sp. M133.</title>
        <authorList>
            <person name="Wang G."/>
        </authorList>
    </citation>
    <scope>NUCLEOTIDE SEQUENCE</scope>
    <source>
        <strain evidence="3">M133</strain>
    </source>
</reference>
<evidence type="ECO:0000313" key="4">
    <source>
        <dbReference type="Proteomes" id="UP000663929"/>
    </source>
</evidence>
<dbReference type="RefSeq" id="WP_237379006.1">
    <property type="nucleotide sequence ID" value="NZ_CP071793.1"/>
</dbReference>
<dbReference type="PANTHER" id="PTHR22642:SF2">
    <property type="entry name" value="PROTEIN LONG AFTER FAR-RED 3"/>
    <property type="match status" value="1"/>
</dbReference>
<dbReference type="SUPFAM" id="SSF51338">
    <property type="entry name" value="Composite domain of metallo-dependent hydrolases"/>
    <property type="match status" value="1"/>
</dbReference>
<accession>A0A8A4TKG6</accession>
<dbReference type="CDD" id="cd01300">
    <property type="entry name" value="YtcJ_like"/>
    <property type="match status" value="1"/>
</dbReference>
<feature type="chain" id="PRO_5035321232" evidence="1">
    <location>
        <begin position="20"/>
        <end position="606"/>
    </location>
</feature>
<evidence type="ECO:0000259" key="2">
    <source>
        <dbReference type="Pfam" id="PF07969"/>
    </source>
</evidence>
<dbReference type="InterPro" id="IPR013108">
    <property type="entry name" value="Amidohydro_3"/>
</dbReference>
<dbReference type="Gene3D" id="2.30.40.10">
    <property type="entry name" value="Urease, subunit C, domain 1"/>
    <property type="match status" value="1"/>
</dbReference>
<evidence type="ECO:0000313" key="3">
    <source>
        <dbReference type="EMBL" id="QTD49371.1"/>
    </source>
</evidence>
<feature type="domain" description="Amidohydrolase 3" evidence="2">
    <location>
        <begin position="120"/>
        <end position="600"/>
    </location>
</feature>
<evidence type="ECO:0000256" key="1">
    <source>
        <dbReference type="SAM" id="SignalP"/>
    </source>
</evidence>
<dbReference type="Gene3D" id="3.10.310.70">
    <property type="match status" value="1"/>
</dbReference>